<proteinExistence type="predicted"/>
<dbReference type="AlphaFoldDB" id="A0A9D4LH97"/>
<organism evidence="1 2">
    <name type="scientific">Dreissena polymorpha</name>
    <name type="common">Zebra mussel</name>
    <name type="synonym">Mytilus polymorpha</name>
    <dbReference type="NCBI Taxonomy" id="45954"/>
    <lineage>
        <taxon>Eukaryota</taxon>
        <taxon>Metazoa</taxon>
        <taxon>Spiralia</taxon>
        <taxon>Lophotrochozoa</taxon>
        <taxon>Mollusca</taxon>
        <taxon>Bivalvia</taxon>
        <taxon>Autobranchia</taxon>
        <taxon>Heteroconchia</taxon>
        <taxon>Euheterodonta</taxon>
        <taxon>Imparidentia</taxon>
        <taxon>Neoheterodontei</taxon>
        <taxon>Myida</taxon>
        <taxon>Dreissenoidea</taxon>
        <taxon>Dreissenidae</taxon>
        <taxon>Dreissena</taxon>
    </lineage>
</organism>
<reference evidence="1" key="1">
    <citation type="journal article" date="2019" name="bioRxiv">
        <title>The Genome of the Zebra Mussel, Dreissena polymorpha: A Resource for Invasive Species Research.</title>
        <authorList>
            <person name="McCartney M.A."/>
            <person name="Auch B."/>
            <person name="Kono T."/>
            <person name="Mallez S."/>
            <person name="Zhang Y."/>
            <person name="Obille A."/>
            <person name="Becker A."/>
            <person name="Abrahante J.E."/>
            <person name="Garbe J."/>
            <person name="Badalamenti J.P."/>
            <person name="Herman A."/>
            <person name="Mangelson H."/>
            <person name="Liachko I."/>
            <person name="Sullivan S."/>
            <person name="Sone E.D."/>
            <person name="Koren S."/>
            <person name="Silverstein K.A.T."/>
            <person name="Beckman K.B."/>
            <person name="Gohl D.M."/>
        </authorList>
    </citation>
    <scope>NUCLEOTIDE SEQUENCE</scope>
    <source>
        <strain evidence="1">Duluth1</strain>
        <tissue evidence="1">Whole animal</tissue>
    </source>
</reference>
<sequence>MYTVKNEESEKVGRTLTADLLLISEDVRVFQGHLLAAIENTKQDSLQMENFEILYKGWYRRIVAVVQRQITAFTRARRLVNRYCNT</sequence>
<keyword evidence="2" id="KW-1185">Reference proteome</keyword>
<reference evidence="1" key="2">
    <citation type="submission" date="2020-11" db="EMBL/GenBank/DDBJ databases">
        <authorList>
            <person name="McCartney M.A."/>
            <person name="Auch B."/>
            <person name="Kono T."/>
            <person name="Mallez S."/>
            <person name="Becker A."/>
            <person name="Gohl D.M."/>
            <person name="Silverstein K.A.T."/>
            <person name="Koren S."/>
            <person name="Bechman K.B."/>
            <person name="Herman A."/>
            <person name="Abrahante J.E."/>
            <person name="Garbe J."/>
        </authorList>
    </citation>
    <scope>NUCLEOTIDE SEQUENCE</scope>
    <source>
        <strain evidence="1">Duluth1</strain>
        <tissue evidence="1">Whole animal</tissue>
    </source>
</reference>
<protein>
    <submittedName>
        <fullName evidence="1">Uncharacterized protein</fullName>
    </submittedName>
</protein>
<dbReference type="EMBL" id="JAIWYP010000003">
    <property type="protein sequence ID" value="KAH3858667.1"/>
    <property type="molecule type" value="Genomic_DNA"/>
</dbReference>
<evidence type="ECO:0000313" key="2">
    <source>
        <dbReference type="Proteomes" id="UP000828390"/>
    </source>
</evidence>
<evidence type="ECO:0000313" key="1">
    <source>
        <dbReference type="EMBL" id="KAH3858667.1"/>
    </source>
</evidence>
<accession>A0A9D4LH97</accession>
<gene>
    <name evidence="1" type="ORF">DPMN_101292</name>
</gene>
<name>A0A9D4LH97_DREPO</name>
<dbReference type="Proteomes" id="UP000828390">
    <property type="component" value="Unassembled WGS sequence"/>
</dbReference>
<comment type="caution">
    <text evidence="1">The sequence shown here is derived from an EMBL/GenBank/DDBJ whole genome shotgun (WGS) entry which is preliminary data.</text>
</comment>